<organism evidence="1">
    <name type="scientific">uncultured Dysgonomonas sp</name>
    <dbReference type="NCBI Taxonomy" id="206096"/>
    <lineage>
        <taxon>Bacteria</taxon>
        <taxon>Pseudomonadati</taxon>
        <taxon>Bacteroidota</taxon>
        <taxon>Bacteroidia</taxon>
        <taxon>Bacteroidales</taxon>
        <taxon>Dysgonomonadaceae</taxon>
        <taxon>Dysgonomonas</taxon>
        <taxon>environmental samples</taxon>
    </lineage>
</organism>
<dbReference type="EMBL" id="FLUL01000001">
    <property type="protein sequence ID" value="SBV95552.1"/>
    <property type="molecule type" value="Genomic_DNA"/>
</dbReference>
<reference evidence="1" key="1">
    <citation type="submission" date="2016-04" db="EMBL/GenBank/DDBJ databases">
        <authorList>
            <person name="Evans L.H."/>
            <person name="Alamgir A."/>
            <person name="Owens N."/>
            <person name="Weber N.D."/>
            <person name="Virtaneva K."/>
            <person name="Barbian K."/>
            <person name="Babar A."/>
            <person name="Rosenke K."/>
        </authorList>
    </citation>
    <scope>NUCLEOTIDE SEQUENCE</scope>
    <source>
        <strain evidence="1">86-2</strain>
    </source>
</reference>
<gene>
    <name evidence="1" type="ORF">KL86DYS2_10930</name>
</gene>
<sequence length="39" mass="4636">MSTTKDINLILRKHQYSIVWRQTDRPSKLNRTGLMFSLS</sequence>
<dbReference type="AlphaFoldDB" id="A0A212J7Y2"/>
<protein>
    <submittedName>
        <fullName evidence="1">Uncharacterized protein</fullName>
    </submittedName>
</protein>
<accession>A0A212J7Y2</accession>
<evidence type="ECO:0000313" key="1">
    <source>
        <dbReference type="EMBL" id="SBV95552.1"/>
    </source>
</evidence>
<proteinExistence type="predicted"/>
<name>A0A212J7Y2_9BACT</name>